<name>A0AAD1D352_SPHMI</name>
<dbReference type="Gene3D" id="3.40.50.880">
    <property type="match status" value="1"/>
</dbReference>
<dbReference type="GO" id="GO:0005829">
    <property type="term" value="C:cytosol"/>
    <property type="evidence" value="ECO:0007669"/>
    <property type="project" value="TreeGrafter"/>
</dbReference>
<dbReference type="InterPro" id="IPR011697">
    <property type="entry name" value="Peptidase_C26"/>
</dbReference>
<dbReference type="EMBL" id="RBWX01000008">
    <property type="protein sequence ID" value="RKS88710.1"/>
    <property type="molecule type" value="Genomic_DNA"/>
</dbReference>
<accession>A0AAD1D352</accession>
<proteinExistence type="predicted"/>
<dbReference type="PANTHER" id="PTHR43235:SF1">
    <property type="entry name" value="GLUTAMINE AMIDOTRANSFERASE PB2B2.05-RELATED"/>
    <property type="match status" value="1"/>
</dbReference>
<dbReference type="AlphaFoldDB" id="A0AAD1D352"/>
<keyword evidence="1" id="KW-0378">Hydrolase</keyword>
<dbReference type="InterPro" id="IPR044668">
    <property type="entry name" value="PuuD-like"/>
</dbReference>
<keyword evidence="4" id="KW-1185">Reference proteome</keyword>
<organism evidence="1 3">
    <name type="scientific">Sphingosinicella microcystinivorans</name>
    <dbReference type="NCBI Taxonomy" id="335406"/>
    <lineage>
        <taxon>Bacteria</taxon>
        <taxon>Pseudomonadati</taxon>
        <taxon>Pseudomonadota</taxon>
        <taxon>Alphaproteobacteria</taxon>
        <taxon>Sphingomonadales</taxon>
        <taxon>Sphingosinicellaceae</taxon>
        <taxon>Sphingosinicella</taxon>
    </lineage>
</organism>
<evidence type="ECO:0000313" key="2">
    <source>
        <dbReference type="EMBL" id="RKS88710.1"/>
    </source>
</evidence>
<dbReference type="RefSeq" id="WP_121050278.1">
    <property type="nucleotide sequence ID" value="NZ_AP018711.1"/>
</dbReference>
<dbReference type="PROSITE" id="PS51273">
    <property type="entry name" value="GATASE_TYPE_1"/>
    <property type="match status" value="1"/>
</dbReference>
<dbReference type="GO" id="GO:0016811">
    <property type="term" value="F:hydrolase activity, acting on carbon-nitrogen (but not peptide) bonds, in linear amides"/>
    <property type="evidence" value="ECO:0007669"/>
    <property type="project" value="InterPro"/>
</dbReference>
<dbReference type="PANTHER" id="PTHR43235">
    <property type="entry name" value="GLUTAMINE AMIDOTRANSFERASE PB2B2.05-RELATED"/>
    <property type="match status" value="1"/>
</dbReference>
<dbReference type="InterPro" id="IPR029062">
    <property type="entry name" value="Class_I_gatase-like"/>
</dbReference>
<evidence type="ECO:0000313" key="3">
    <source>
        <dbReference type="Proteomes" id="UP000275727"/>
    </source>
</evidence>
<keyword evidence="2" id="KW-0315">Glutamine amidotransferase</keyword>
<dbReference type="EMBL" id="AP018711">
    <property type="protein sequence ID" value="BBE32464.1"/>
    <property type="molecule type" value="Genomic_DNA"/>
</dbReference>
<dbReference type="SUPFAM" id="SSF52317">
    <property type="entry name" value="Class I glutamine amidotransferase-like"/>
    <property type="match status" value="1"/>
</dbReference>
<evidence type="ECO:0000313" key="4">
    <source>
        <dbReference type="Proteomes" id="UP000276029"/>
    </source>
</evidence>
<sequence>MHRPLIGVTADVELRSDARHLHYFANQAMMTALSSAGALPVMLPHELALIDDYLSVLDGVLISGGGYQFPHAQLIDPATVDQEPVEKVARTRFELALVRRVTECDLPLLGICGGFQVMNVAAGGTIVPSLKSVRPEWHMHRDAAPYEEAAHEVIVTPGSRFREIVGRDRLPVNSLHSQGVIEAGVEASAAAVAPDGIVEAIERRDRHFWMATQWHPEFHISEADRCLFNAFVAAAAAR</sequence>
<dbReference type="Proteomes" id="UP000276029">
    <property type="component" value="Unassembled WGS sequence"/>
</dbReference>
<evidence type="ECO:0000313" key="1">
    <source>
        <dbReference type="EMBL" id="BBE32464.1"/>
    </source>
</evidence>
<gene>
    <name evidence="2" type="ORF">DFR51_1915</name>
    <name evidence="1" type="ORF">SmB9_01220</name>
</gene>
<reference evidence="1 3" key="1">
    <citation type="submission" date="2018-06" db="EMBL/GenBank/DDBJ databases">
        <title>Complete Genome Sequence of the Microcystin-Degrading Bacterium Sphingosinicella microcystinivorans Strain B-9.</title>
        <authorList>
            <person name="Jin H."/>
            <person name="Nishizawa T."/>
            <person name="Guo Y."/>
            <person name="Nishizawa A."/>
            <person name="Park H."/>
            <person name="Kato H."/>
            <person name="Tsuji K."/>
            <person name="Harada K."/>
        </authorList>
    </citation>
    <scope>NUCLEOTIDE SEQUENCE [LARGE SCALE GENOMIC DNA]</scope>
    <source>
        <strain evidence="1 3">B9</strain>
    </source>
</reference>
<dbReference type="Pfam" id="PF07722">
    <property type="entry name" value="Peptidase_C26"/>
    <property type="match status" value="1"/>
</dbReference>
<reference evidence="2 4" key="2">
    <citation type="submission" date="2018-10" db="EMBL/GenBank/DDBJ databases">
        <title>Genomic Encyclopedia of Type Strains, Phase IV (KMG-IV): sequencing the most valuable type-strain genomes for metagenomic binning, comparative biology and taxonomic classification.</title>
        <authorList>
            <person name="Goeker M."/>
        </authorList>
    </citation>
    <scope>NUCLEOTIDE SEQUENCE [LARGE SCALE GENOMIC DNA]</scope>
    <source>
        <strain evidence="2 4">DSM 19791</strain>
    </source>
</reference>
<dbReference type="KEGG" id="smic:SmB9_01220"/>
<protein>
    <submittedName>
        <fullName evidence="1">Gamma-glutamyl-gamma-aminobutyrate hydrolase</fullName>
    </submittedName>
    <submittedName>
        <fullName evidence="2">Glutamine amidotransferase</fullName>
    </submittedName>
</protein>
<dbReference type="Proteomes" id="UP000275727">
    <property type="component" value="Chromosome"/>
</dbReference>
<dbReference type="CDD" id="cd01745">
    <property type="entry name" value="GATase1_2"/>
    <property type="match status" value="1"/>
</dbReference>